<gene>
    <name evidence="2" type="ORF">AQPW35_53920</name>
</gene>
<sequence>MPGSVDLLGRTAGAPDAGARIGHDVATAPSLPASAAQLDLRLRRPPGGPVSAQGARGLLPVLPHPPEQPSKLARDIQKAGQPDCREAYNSLGLLAVVPLVADAVRDKGCRW</sequence>
<name>A0A480AYC3_9BURK</name>
<keyword evidence="3" id="KW-1185">Reference proteome</keyword>
<evidence type="ECO:0000313" key="3">
    <source>
        <dbReference type="Proteomes" id="UP000301751"/>
    </source>
</evidence>
<evidence type="ECO:0000256" key="1">
    <source>
        <dbReference type="SAM" id="MobiDB-lite"/>
    </source>
</evidence>
<accession>A0A480AYC3</accession>
<comment type="caution">
    <text evidence="2">The sequence shown here is derived from an EMBL/GenBank/DDBJ whole genome shotgun (WGS) entry which is preliminary data.</text>
</comment>
<dbReference type="Proteomes" id="UP000301751">
    <property type="component" value="Unassembled WGS sequence"/>
</dbReference>
<evidence type="ECO:0000313" key="2">
    <source>
        <dbReference type="EMBL" id="GCL66311.1"/>
    </source>
</evidence>
<dbReference type="AlphaFoldDB" id="A0A480AYC3"/>
<reference evidence="3" key="1">
    <citation type="submission" date="2019-03" db="EMBL/GenBank/DDBJ databases">
        <title>Aquabacterium pictum sp.nov., the first bacteriochlorophyll a-containing freshwater bacterium in the genus Aquabacterium of the class Betaproteobacteria.</title>
        <authorList>
            <person name="Hirose S."/>
            <person name="Tank M."/>
            <person name="Hara E."/>
            <person name="Tamaki H."/>
            <person name="Takaichi S."/>
            <person name="Haruta S."/>
            <person name="Hanada S."/>
        </authorList>
    </citation>
    <scope>NUCLEOTIDE SEQUENCE [LARGE SCALE GENOMIC DNA]</scope>
    <source>
        <strain evidence="3">W35</strain>
    </source>
</reference>
<proteinExistence type="predicted"/>
<protein>
    <submittedName>
        <fullName evidence="2">Uncharacterized protein</fullName>
    </submittedName>
</protein>
<dbReference type="EMBL" id="BJCL01000032">
    <property type="protein sequence ID" value="GCL66311.1"/>
    <property type="molecule type" value="Genomic_DNA"/>
</dbReference>
<feature type="region of interest" description="Disordered" evidence="1">
    <location>
        <begin position="44"/>
        <end position="63"/>
    </location>
</feature>
<organism evidence="2 3">
    <name type="scientific">Pseudaquabacterium pictum</name>
    <dbReference type="NCBI Taxonomy" id="2315236"/>
    <lineage>
        <taxon>Bacteria</taxon>
        <taxon>Pseudomonadati</taxon>
        <taxon>Pseudomonadota</taxon>
        <taxon>Betaproteobacteria</taxon>
        <taxon>Burkholderiales</taxon>
        <taxon>Sphaerotilaceae</taxon>
        <taxon>Pseudaquabacterium</taxon>
    </lineage>
</organism>